<keyword evidence="2" id="KW-0812">Transmembrane</keyword>
<feature type="compositionally biased region" description="Basic and acidic residues" evidence="1">
    <location>
        <begin position="345"/>
        <end position="356"/>
    </location>
</feature>
<feature type="transmembrane region" description="Helical" evidence="2">
    <location>
        <begin position="7"/>
        <end position="40"/>
    </location>
</feature>
<accession>A0A9N9RP71</accession>
<proteinExistence type="predicted"/>
<feature type="transmembrane region" description="Helical" evidence="2">
    <location>
        <begin position="85"/>
        <end position="108"/>
    </location>
</feature>
<dbReference type="OrthoDB" id="10508790at2759"/>
<name>A0A9N9RP71_9DIPT</name>
<sequence length="356" mass="40922">MKAPKTIIYLVSLYCIISGIIFVGISVLSICAYACAFDFTKSPFTYLMYLLYFRRKTCHNTIQWETLGIEQLSVERLDMPPETAAVLRTFTFSIFYLVLNLILILAAFRAMSGISQTSRNRHLLFWSYYSAIFITFVSLIVLDFLSSAFYLVEFFLMYYNSDNVVRTLEIDNEEYFKHFFAELSSNTRSLPSLLFFLISSKFVLLLTVNIAVIYSMFIAVWKVCRDNQKQVFKIHEISKKKAPSPVMSIRSIESMNEVPPLKFQTFSKSPMRRAAPEKPQSSPPLPPPRTNSVVSQTFSATLDIAIVPDNRSMSSTTTVEDMEFDDLRLPRVPNEKSSFQYPTLTDKEHALDQEYG</sequence>
<keyword evidence="4" id="KW-1185">Reference proteome</keyword>
<reference evidence="3" key="1">
    <citation type="submission" date="2022-01" db="EMBL/GenBank/DDBJ databases">
        <authorList>
            <person name="King R."/>
        </authorList>
    </citation>
    <scope>NUCLEOTIDE SEQUENCE</scope>
</reference>
<protein>
    <submittedName>
        <fullName evidence="3">Uncharacterized protein</fullName>
    </submittedName>
</protein>
<feature type="region of interest" description="Disordered" evidence="1">
    <location>
        <begin position="269"/>
        <end position="292"/>
    </location>
</feature>
<dbReference type="Proteomes" id="UP001153620">
    <property type="component" value="Chromosome 1"/>
</dbReference>
<reference evidence="3" key="2">
    <citation type="submission" date="2022-10" db="EMBL/GenBank/DDBJ databases">
        <authorList>
            <consortium name="ENA_rothamsted_submissions"/>
            <consortium name="culmorum"/>
            <person name="King R."/>
        </authorList>
    </citation>
    <scope>NUCLEOTIDE SEQUENCE</scope>
</reference>
<dbReference type="AlphaFoldDB" id="A0A9N9RP71"/>
<evidence type="ECO:0000313" key="4">
    <source>
        <dbReference type="Proteomes" id="UP001153620"/>
    </source>
</evidence>
<evidence type="ECO:0000256" key="2">
    <source>
        <dbReference type="SAM" id="Phobius"/>
    </source>
</evidence>
<feature type="transmembrane region" description="Helical" evidence="2">
    <location>
        <begin position="193"/>
        <end position="221"/>
    </location>
</feature>
<organism evidence="3 4">
    <name type="scientific">Chironomus riparius</name>
    <dbReference type="NCBI Taxonomy" id="315576"/>
    <lineage>
        <taxon>Eukaryota</taxon>
        <taxon>Metazoa</taxon>
        <taxon>Ecdysozoa</taxon>
        <taxon>Arthropoda</taxon>
        <taxon>Hexapoda</taxon>
        <taxon>Insecta</taxon>
        <taxon>Pterygota</taxon>
        <taxon>Neoptera</taxon>
        <taxon>Endopterygota</taxon>
        <taxon>Diptera</taxon>
        <taxon>Nematocera</taxon>
        <taxon>Chironomoidea</taxon>
        <taxon>Chironomidae</taxon>
        <taxon>Chironominae</taxon>
        <taxon>Chironomus</taxon>
    </lineage>
</organism>
<keyword evidence="2" id="KW-0472">Membrane</keyword>
<feature type="transmembrane region" description="Helical" evidence="2">
    <location>
        <begin position="128"/>
        <end position="152"/>
    </location>
</feature>
<gene>
    <name evidence="3" type="ORF">CHIRRI_LOCUS3308</name>
</gene>
<evidence type="ECO:0000313" key="3">
    <source>
        <dbReference type="EMBL" id="CAG9800365.1"/>
    </source>
</evidence>
<evidence type="ECO:0000256" key="1">
    <source>
        <dbReference type="SAM" id="MobiDB-lite"/>
    </source>
</evidence>
<keyword evidence="2" id="KW-1133">Transmembrane helix</keyword>
<dbReference type="EMBL" id="OU895877">
    <property type="protein sequence ID" value="CAG9800365.1"/>
    <property type="molecule type" value="Genomic_DNA"/>
</dbReference>
<feature type="region of interest" description="Disordered" evidence="1">
    <location>
        <begin position="314"/>
        <end position="356"/>
    </location>
</feature>